<reference evidence="4 5" key="1">
    <citation type="submission" date="2019-10" db="EMBL/GenBank/DDBJ databases">
        <title>Bacillus aerolatum sp. nov., isolated from bioaerosol of sport playgrounds.</title>
        <authorList>
            <person name="Chen P."/>
            <person name="Zhang G."/>
        </authorList>
    </citation>
    <scope>NUCLEOTIDE SEQUENCE [LARGE SCALE GENOMIC DNA]</scope>
    <source>
        <strain evidence="4 5">CX253</strain>
    </source>
</reference>
<dbReference type="AlphaFoldDB" id="A0A6I1FFG4"/>
<feature type="domain" description="SLH" evidence="3">
    <location>
        <begin position="94"/>
        <end position="157"/>
    </location>
</feature>
<comment type="caution">
    <text evidence="4">The sequence shown here is derived from an EMBL/GenBank/DDBJ whole genome shotgun (WGS) entry which is preliminary data.</text>
</comment>
<evidence type="ECO:0000259" key="3">
    <source>
        <dbReference type="PROSITE" id="PS51272"/>
    </source>
</evidence>
<dbReference type="PROSITE" id="PS51272">
    <property type="entry name" value="SLH"/>
    <property type="match status" value="1"/>
</dbReference>
<dbReference type="RefSeq" id="WP_152151781.1">
    <property type="nucleotide sequence ID" value="NZ_WEIO01000005.1"/>
</dbReference>
<dbReference type="EMBL" id="WEIO01000005">
    <property type="protein sequence ID" value="KAB7706672.1"/>
    <property type="molecule type" value="Genomic_DNA"/>
</dbReference>
<evidence type="ECO:0000313" key="5">
    <source>
        <dbReference type="Proteomes" id="UP000429595"/>
    </source>
</evidence>
<dbReference type="InterPro" id="IPR001119">
    <property type="entry name" value="SLH_dom"/>
</dbReference>
<gene>
    <name evidence="4" type="ORF">F9802_10795</name>
</gene>
<organism evidence="4 5">
    <name type="scientific">Bacillus aerolatus</name>
    <dbReference type="NCBI Taxonomy" id="2653354"/>
    <lineage>
        <taxon>Bacteria</taxon>
        <taxon>Bacillati</taxon>
        <taxon>Bacillota</taxon>
        <taxon>Bacilli</taxon>
        <taxon>Bacillales</taxon>
        <taxon>Bacillaceae</taxon>
        <taxon>Bacillus</taxon>
    </lineage>
</organism>
<sequence length="879" mass="92866">MAFQAKSYRKFVATAATATLVATAVTPAMAAPTNTASSFTDVSDRYKEAVDYLVDHKITNGLTPTQFGTAKEIKRVDVAVMLAKAVLTEKQIADAKSSGFTDVPARAKLYVDALKEQGIVNGKTATSFGAEASITRGEAALMLAKAYKIEGDTANVKFSDVSDRYKEAVAALVDNKITTGKLNNRFGTADSITRGELAIFLHRSETLKDEVSALKVSKVSTINETGVEVTFDALKEDVLGATVEVKDSKGNIVKVKEMDLSEGETSSTFKFVTAVDAKDLTGVWTVDGVEYNFTALEQFAAIDKAVKASPLNEVNLLKVLKDAGIKNVDENSLKDYAAAIKSADPAVKNLADIQQAIDKVNKEASEAVDEAAVVKAVADAGNQVQLLKALQDNFKRVNPEWIVDYTGAVIGGTDGVTLLGLTASNSNGVKVDELQKAIDTINTTKVTEKVSAANKSLDSQVIADARALVQSYIADGEEGKLSVKEYALDGLALQDALIAVNKATTNGTLKTALTALDNLETKLAEKYEKASLEGITKPELDVFDLKTVNDAELNRYREAIKAAAADDKNQRSDIQAIIDTANKAAEADAVAAFAKVTKDTTTAQLQTLLNTLANRSSFASKGFNADSINSALLEEYVTKISEATSKPTTAAEVAAILDGVNKPTTALTAIDNASDAASLLKALKEKQLNFSNVVDANSNAYNADLAAFKDAANPQDSTTVAEVRKLVSAVNAKEAVEAATTASDARAALLDFALATANDEFINLGSLGRLEVAELILAADQEYDTIADLKTALVGNEGAIAKRQALITAVNDAANITTADAALEGLKYKAYDSLSAAEQIQTAEAFLNAFPVDEKGNSVDYDSLSAIKADVDKAIAATR</sequence>
<keyword evidence="5" id="KW-1185">Reference proteome</keyword>
<feature type="chain" id="PRO_5026301527" description="SLH domain-containing protein" evidence="2">
    <location>
        <begin position="31"/>
        <end position="879"/>
    </location>
</feature>
<proteinExistence type="predicted"/>
<evidence type="ECO:0000313" key="4">
    <source>
        <dbReference type="EMBL" id="KAB7706672.1"/>
    </source>
</evidence>
<accession>A0A6I1FFG4</accession>
<evidence type="ECO:0000256" key="1">
    <source>
        <dbReference type="ARBA" id="ARBA00022729"/>
    </source>
</evidence>
<evidence type="ECO:0000256" key="2">
    <source>
        <dbReference type="SAM" id="SignalP"/>
    </source>
</evidence>
<dbReference type="Pfam" id="PF00395">
    <property type="entry name" value="SLH"/>
    <property type="match status" value="2"/>
</dbReference>
<keyword evidence="1 2" id="KW-0732">Signal</keyword>
<name>A0A6I1FFG4_9BACI</name>
<feature type="signal peptide" evidence="2">
    <location>
        <begin position="1"/>
        <end position="30"/>
    </location>
</feature>
<dbReference type="Proteomes" id="UP000429595">
    <property type="component" value="Unassembled WGS sequence"/>
</dbReference>
<protein>
    <recommendedName>
        <fullName evidence="3">SLH domain-containing protein</fullName>
    </recommendedName>
</protein>